<comment type="caution">
    <text evidence="5">The sequence shown here is derived from an EMBL/GenBank/DDBJ whole genome shotgun (WGS) entry which is preliminary data.</text>
</comment>
<dbReference type="Proteomes" id="UP000261080">
    <property type="component" value="Unassembled WGS sequence"/>
</dbReference>
<evidence type="ECO:0000259" key="4">
    <source>
        <dbReference type="PROSITE" id="PS51770"/>
    </source>
</evidence>
<dbReference type="Gene3D" id="3.10.129.10">
    <property type="entry name" value="Hotdog Thioesterase"/>
    <property type="match status" value="1"/>
</dbReference>
<evidence type="ECO:0000313" key="6">
    <source>
        <dbReference type="Proteomes" id="UP000261080"/>
    </source>
</evidence>
<reference evidence="5 6" key="1">
    <citation type="submission" date="2018-08" db="EMBL/GenBank/DDBJ databases">
        <title>A genome reference for cultivated species of the human gut microbiota.</title>
        <authorList>
            <person name="Zou Y."/>
            <person name="Xue W."/>
            <person name="Luo G."/>
        </authorList>
    </citation>
    <scope>NUCLEOTIDE SEQUENCE [LARGE SCALE GENOMIC DNA]</scope>
    <source>
        <strain evidence="5 6">AF37-2AT</strain>
    </source>
</reference>
<protein>
    <submittedName>
        <fullName evidence="5">Acyl-CoA thioesterase</fullName>
    </submittedName>
</protein>
<organism evidence="5 6">
    <name type="scientific">Sellimonas intestinalis</name>
    <dbReference type="NCBI Taxonomy" id="1653434"/>
    <lineage>
        <taxon>Bacteria</taxon>
        <taxon>Bacillati</taxon>
        <taxon>Bacillota</taxon>
        <taxon>Clostridia</taxon>
        <taxon>Lachnospirales</taxon>
        <taxon>Lachnospiraceae</taxon>
        <taxon>Sellimonas</taxon>
    </lineage>
</organism>
<dbReference type="CDD" id="cd03442">
    <property type="entry name" value="BFIT_BACH"/>
    <property type="match status" value="1"/>
</dbReference>
<keyword evidence="6" id="KW-1185">Reference proteome</keyword>
<dbReference type="InterPro" id="IPR006683">
    <property type="entry name" value="Thioestr_dom"/>
</dbReference>
<dbReference type="PANTHER" id="PTHR11049">
    <property type="entry name" value="ACYL COENZYME A THIOESTER HYDROLASE"/>
    <property type="match status" value="1"/>
</dbReference>
<gene>
    <name evidence="5" type="ORF">DW016_01525</name>
</gene>
<sequence length="147" mass="16824">MVETVHIVRPTHLNPAGRLFGGVLMQWIDEAAGIVAKRHCMSNITTASVDNLRFIRGAYQDDMVVIRAKMTYAGWSSMEIRVDTYVEDLTGIRKPINRAYFTVVALDETDRPKEVPGLLIETENEKAEWEGALKRRENRLMRKEEGF</sequence>
<dbReference type="EMBL" id="QVLX01000001">
    <property type="protein sequence ID" value="RGE90298.1"/>
    <property type="molecule type" value="Genomic_DNA"/>
</dbReference>
<dbReference type="OrthoDB" id="9791628at2"/>
<dbReference type="InterPro" id="IPR033120">
    <property type="entry name" value="HOTDOG_ACOT"/>
</dbReference>
<dbReference type="GO" id="GO:0005737">
    <property type="term" value="C:cytoplasm"/>
    <property type="evidence" value="ECO:0007669"/>
    <property type="project" value="TreeGrafter"/>
</dbReference>
<dbReference type="GO" id="GO:0052816">
    <property type="term" value="F:long-chain fatty acyl-CoA hydrolase activity"/>
    <property type="evidence" value="ECO:0007669"/>
    <property type="project" value="TreeGrafter"/>
</dbReference>
<dbReference type="InterPro" id="IPR040170">
    <property type="entry name" value="Cytosol_ACT"/>
</dbReference>
<evidence type="ECO:0000313" key="5">
    <source>
        <dbReference type="EMBL" id="RGE90298.1"/>
    </source>
</evidence>
<dbReference type="Pfam" id="PF03061">
    <property type="entry name" value="4HBT"/>
    <property type="match status" value="1"/>
</dbReference>
<feature type="domain" description="HotDog ACOT-type" evidence="4">
    <location>
        <begin position="1"/>
        <end position="109"/>
    </location>
</feature>
<dbReference type="PROSITE" id="PS51770">
    <property type="entry name" value="HOTDOG_ACOT"/>
    <property type="match status" value="1"/>
</dbReference>
<name>A0A3E3K7B0_9FIRM</name>
<comment type="similarity">
    <text evidence="1">Belongs to the acyl coenzyme A hydrolase family.</text>
</comment>
<dbReference type="InterPro" id="IPR029069">
    <property type="entry name" value="HotDog_dom_sf"/>
</dbReference>
<evidence type="ECO:0000256" key="1">
    <source>
        <dbReference type="ARBA" id="ARBA00010458"/>
    </source>
</evidence>
<keyword evidence="2 3" id="KW-0378">Hydrolase</keyword>
<dbReference type="AlphaFoldDB" id="A0A3E3K7B0"/>
<dbReference type="GO" id="GO:0006637">
    <property type="term" value="P:acyl-CoA metabolic process"/>
    <property type="evidence" value="ECO:0007669"/>
    <property type="project" value="TreeGrafter"/>
</dbReference>
<evidence type="ECO:0000256" key="2">
    <source>
        <dbReference type="ARBA" id="ARBA00022801"/>
    </source>
</evidence>
<dbReference type="SUPFAM" id="SSF54637">
    <property type="entry name" value="Thioesterase/thiol ester dehydrase-isomerase"/>
    <property type="match status" value="1"/>
</dbReference>
<proteinExistence type="inferred from homology"/>
<accession>A0A3E3K7B0</accession>
<evidence type="ECO:0000256" key="3">
    <source>
        <dbReference type="PROSITE-ProRule" id="PRU01106"/>
    </source>
</evidence>